<evidence type="ECO:0000256" key="3">
    <source>
        <dbReference type="ARBA" id="ARBA00023004"/>
    </source>
</evidence>
<dbReference type="InterPro" id="IPR050182">
    <property type="entry name" value="Cytochrome_P450_fam2"/>
</dbReference>
<dbReference type="InterPro" id="IPR002401">
    <property type="entry name" value="Cyt_P450_E_grp-I"/>
</dbReference>
<name>A0ABP1R8Z2_9HEXA</name>
<proteinExistence type="inferred from homology"/>
<keyword evidence="4" id="KW-0560">Oxidoreductase</keyword>
<accession>A0ABP1R8Z2</accession>
<organism evidence="5 6">
    <name type="scientific">Orchesella dallaii</name>
    <dbReference type="NCBI Taxonomy" id="48710"/>
    <lineage>
        <taxon>Eukaryota</taxon>
        <taxon>Metazoa</taxon>
        <taxon>Ecdysozoa</taxon>
        <taxon>Arthropoda</taxon>
        <taxon>Hexapoda</taxon>
        <taxon>Collembola</taxon>
        <taxon>Entomobryomorpha</taxon>
        <taxon>Entomobryoidea</taxon>
        <taxon>Orchesellidae</taxon>
        <taxon>Orchesellinae</taxon>
        <taxon>Orchesella</taxon>
    </lineage>
</organism>
<evidence type="ECO:0000313" key="6">
    <source>
        <dbReference type="Proteomes" id="UP001642540"/>
    </source>
</evidence>
<dbReference type="InterPro" id="IPR036396">
    <property type="entry name" value="Cyt_P450_sf"/>
</dbReference>
<evidence type="ECO:0000313" key="5">
    <source>
        <dbReference type="EMBL" id="CAL8123362.1"/>
    </source>
</evidence>
<keyword evidence="4" id="KW-0503">Monooxygenase</keyword>
<comment type="similarity">
    <text evidence="1">Belongs to the cytochrome P450 family.</text>
</comment>
<dbReference type="PANTHER" id="PTHR24300:SF375">
    <property type="entry name" value="CYTOCHROME P450 FAMILY"/>
    <property type="match status" value="1"/>
</dbReference>
<reference evidence="5 6" key="1">
    <citation type="submission" date="2024-08" db="EMBL/GenBank/DDBJ databases">
        <authorList>
            <person name="Cucini C."/>
            <person name="Frati F."/>
        </authorList>
    </citation>
    <scope>NUCLEOTIDE SEQUENCE [LARGE SCALE GENOMIC DNA]</scope>
</reference>
<keyword evidence="2" id="KW-0479">Metal-binding</keyword>
<keyword evidence="3" id="KW-0408">Iron</keyword>
<dbReference type="InterPro" id="IPR001128">
    <property type="entry name" value="Cyt_P450"/>
</dbReference>
<dbReference type="PRINTS" id="PR00463">
    <property type="entry name" value="EP450I"/>
</dbReference>
<dbReference type="Proteomes" id="UP001642540">
    <property type="component" value="Unassembled WGS sequence"/>
</dbReference>
<dbReference type="EMBL" id="CAXLJM020000068">
    <property type="protein sequence ID" value="CAL8123362.1"/>
    <property type="molecule type" value="Genomic_DNA"/>
</dbReference>
<dbReference type="Gene3D" id="1.10.630.10">
    <property type="entry name" value="Cytochrome P450"/>
    <property type="match status" value="2"/>
</dbReference>
<dbReference type="Pfam" id="PF00067">
    <property type="entry name" value="p450"/>
    <property type="match status" value="2"/>
</dbReference>
<dbReference type="SUPFAM" id="SSF48264">
    <property type="entry name" value="Cytochrome P450"/>
    <property type="match status" value="2"/>
</dbReference>
<comment type="caution">
    <text evidence="5">The sequence shown here is derived from an EMBL/GenBank/DDBJ whole genome shotgun (WGS) entry which is preliminary data.</text>
</comment>
<dbReference type="PANTHER" id="PTHR24300">
    <property type="entry name" value="CYTOCHROME P450 508A4-RELATED"/>
    <property type="match status" value="1"/>
</dbReference>
<evidence type="ECO:0000256" key="2">
    <source>
        <dbReference type="ARBA" id="ARBA00022723"/>
    </source>
</evidence>
<sequence>MTAHLVVVGSVSLRNAPAYRIEHCNDIHDTKIWGDPENFLPEKFFNEDESRVIQSNAFVAFQPGKRQCLGESLVRDVLFLYIAKIFQNLETFPDPLNPVPNGWVFKASLWGSIFRKKDFSRLPAGPRSLPLLGNMLDLKRNGHLKLSEWAEQYGPLFTVRIGMKPALVVNDAKLMKELFGHSAATGKFKTDTILELTKGPYGVVSTEGEQWQEQRQFLIRTLVNFGFGKPTMESLILADVQDAIDWMKKDMSEHGTVDVFDVYKCGVTNALWCIVSGERQSKGDQTFSLLIDAFVEYETKPF</sequence>
<evidence type="ECO:0000256" key="4">
    <source>
        <dbReference type="ARBA" id="ARBA00023033"/>
    </source>
</evidence>
<evidence type="ECO:0000256" key="1">
    <source>
        <dbReference type="ARBA" id="ARBA00010617"/>
    </source>
</evidence>
<keyword evidence="6" id="KW-1185">Reference proteome</keyword>
<protein>
    <submittedName>
        <fullName evidence="5">Uncharacterized protein</fullName>
    </submittedName>
</protein>
<gene>
    <name evidence="5" type="ORF">ODALV1_LOCUS20177</name>
</gene>